<reference evidence="2 4" key="2">
    <citation type="journal article" date="2018" name="Plant J.">
        <title>The Physcomitrella patens chromosome-scale assembly reveals moss genome structure and evolution.</title>
        <authorList>
            <person name="Lang D."/>
            <person name="Ullrich K.K."/>
            <person name="Murat F."/>
            <person name="Fuchs J."/>
            <person name="Jenkins J."/>
            <person name="Haas F.B."/>
            <person name="Piednoel M."/>
            <person name="Gundlach H."/>
            <person name="Van Bel M."/>
            <person name="Meyberg R."/>
            <person name="Vives C."/>
            <person name="Morata J."/>
            <person name="Symeonidi A."/>
            <person name="Hiss M."/>
            <person name="Muchero W."/>
            <person name="Kamisugi Y."/>
            <person name="Saleh O."/>
            <person name="Blanc G."/>
            <person name="Decker E.L."/>
            <person name="van Gessel N."/>
            <person name="Grimwood J."/>
            <person name="Hayes R.D."/>
            <person name="Graham S.W."/>
            <person name="Gunter L.E."/>
            <person name="McDaniel S.F."/>
            <person name="Hoernstein S.N.W."/>
            <person name="Larsson A."/>
            <person name="Li F.W."/>
            <person name="Perroud P.F."/>
            <person name="Phillips J."/>
            <person name="Ranjan P."/>
            <person name="Rokshar D.S."/>
            <person name="Rothfels C.J."/>
            <person name="Schneider L."/>
            <person name="Shu S."/>
            <person name="Stevenson D.W."/>
            <person name="Thummler F."/>
            <person name="Tillich M."/>
            <person name="Villarreal Aguilar J.C."/>
            <person name="Widiez T."/>
            <person name="Wong G.K."/>
            <person name="Wymore A."/>
            <person name="Zhang Y."/>
            <person name="Zimmer A.D."/>
            <person name="Quatrano R.S."/>
            <person name="Mayer K.F.X."/>
            <person name="Goodstein D."/>
            <person name="Casacuberta J.M."/>
            <person name="Vandepoele K."/>
            <person name="Reski R."/>
            <person name="Cuming A.C."/>
            <person name="Tuskan G.A."/>
            <person name="Maumus F."/>
            <person name="Salse J."/>
            <person name="Schmutz J."/>
            <person name="Rensing S.A."/>
        </authorList>
    </citation>
    <scope>NUCLEOTIDE SEQUENCE [LARGE SCALE GENOMIC DNA]</scope>
    <source>
        <strain evidence="3 4">cv. Gransden 2004</strain>
    </source>
</reference>
<dbReference type="Gramene" id="Pp3c24_5260V3.1">
    <property type="protein sequence ID" value="PAC:32911060.CDS.1"/>
    <property type="gene ID" value="Pp3c24_5260"/>
</dbReference>
<dbReference type="InterPro" id="IPR056650">
    <property type="entry name" value="DUF7748"/>
</dbReference>
<dbReference type="EnsemblPlants" id="Pp3c24_5260V3.1">
    <property type="protein sequence ID" value="PAC:32911060.CDS.1"/>
    <property type="gene ID" value="Pp3c24_5260"/>
</dbReference>
<feature type="domain" description="DUF7748" evidence="1">
    <location>
        <begin position="14"/>
        <end position="102"/>
    </location>
</feature>
<dbReference type="PaxDb" id="3218-PP1S274_53V6.3"/>
<evidence type="ECO:0000313" key="3">
    <source>
        <dbReference type="EnsemblPlants" id="PAC:32911060.CDS.1"/>
    </source>
</evidence>
<gene>
    <name evidence="2" type="ORF">PHYPA_028661</name>
</gene>
<reference evidence="2 4" key="1">
    <citation type="journal article" date="2008" name="Science">
        <title>The Physcomitrella genome reveals evolutionary insights into the conquest of land by plants.</title>
        <authorList>
            <person name="Rensing S."/>
            <person name="Lang D."/>
            <person name="Zimmer A."/>
            <person name="Terry A."/>
            <person name="Salamov A."/>
            <person name="Shapiro H."/>
            <person name="Nishiyama T."/>
            <person name="Perroud P.-F."/>
            <person name="Lindquist E."/>
            <person name="Kamisugi Y."/>
            <person name="Tanahashi T."/>
            <person name="Sakakibara K."/>
            <person name="Fujita T."/>
            <person name="Oishi K."/>
            <person name="Shin-I T."/>
            <person name="Kuroki Y."/>
            <person name="Toyoda A."/>
            <person name="Suzuki Y."/>
            <person name="Hashimoto A."/>
            <person name="Yamaguchi K."/>
            <person name="Sugano A."/>
            <person name="Kohara Y."/>
            <person name="Fujiyama A."/>
            <person name="Anterola A."/>
            <person name="Aoki S."/>
            <person name="Ashton N."/>
            <person name="Barbazuk W.B."/>
            <person name="Barker E."/>
            <person name="Bennetzen J."/>
            <person name="Bezanilla M."/>
            <person name="Blankenship R."/>
            <person name="Cho S.H."/>
            <person name="Dutcher S."/>
            <person name="Estelle M."/>
            <person name="Fawcett J.A."/>
            <person name="Gundlach H."/>
            <person name="Hanada K."/>
            <person name="Heyl A."/>
            <person name="Hicks K.A."/>
            <person name="Hugh J."/>
            <person name="Lohr M."/>
            <person name="Mayer K."/>
            <person name="Melkozernov A."/>
            <person name="Murata T."/>
            <person name="Nelson D."/>
            <person name="Pils B."/>
            <person name="Prigge M."/>
            <person name="Reiss B."/>
            <person name="Renner T."/>
            <person name="Rombauts S."/>
            <person name="Rushton P."/>
            <person name="Sanderfoot A."/>
            <person name="Schween G."/>
            <person name="Shiu S.-H."/>
            <person name="Stueber K."/>
            <person name="Theodoulou F.L."/>
            <person name="Tu H."/>
            <person name="Van de Peer Y."/>
            <person name="Verrier P.J."/>
            <person name="Waters E."/>
            <person name="Wood A."/>
            <person name="Yang L."/>
            <person name="Cove D."/>
            <person name="Cuming A."/>
            <person name="Hasebe M."/>
            <person name="Lucas S."/>
            <person name="Mishler D.B."/>
            <person name="Reski R."/>
            <person name="Grigoriev I."/>
            <person name="Quatrano R.S."/>
            <person name="Boore J.L."/>
        </authorList>
    </citation>
    <scope>NUCLEOTIDE SEQUENCE [LARGE SCALE GENOMIC DNA]</scope>
    <source>
        <strain evidence="3 4">cv. Gransden 2004</strain>
    </source>
</reference>
<protein>
    <recommendedName>
        <fullName evidence="1">DUF7748 domain-containing protein</fullName>
    </recommendedName>
</protein>
<dbReference type="Gramene" id="Pp3c24_5260V3.2">
    <property type="protein sequence ID" value="PAC:32911061.CDS.1"/>
    <property type="gene ID" value="Pp3c24_5260"/>
</dbReference>
<dbReference type="AlphaFoldDB" id="A0A2K1IFL9"/>
<evidence type="ECO:0000259" key="1">
    <source>
        <dbReference type="Pfam" id="PF24928"/>
    </source>
</evidence>
<organism evidence="2">
    <name type="scientific">Physcomitrium patens</name>
    <name type="common">Spreading-leaved earth moss</name>
    <name type="synonym">Physcomitrella patens</name>
    <dbReference type="NCBI Taxonomy" id="3218"/>
    <lineage>
        <taxon>Eukaryota</taxon>
        <taxon>Viridiplantae</taxon>
        <taxon>Streptophyta</taxon>
        <taxon>Embryophyta</taxon>
        <taxon>Bryophyta</taxon>
        <taxon>Bryophytina</taxon>
        <taxon>Bryopsida</taxon>
        <taxon>Funariidae</taxon>
        <taxon>Funariales</taxon>
        <taxon>Funariaceae</taxon>
        <taxon>Physcomitrium</taxon>
    </lineage>
</organism>
<name>A0A2K1IFL9_PHYPA</name>
<dbReference type="EnsemblPlants" id="Pp3c24_5260V3.2">
    <property type="protein sequence ID" value="PAC:32911061.CDS.1"/>
    <property type="gene ID" value="Pp3c24_5260"/>
</dbReference>
<dbReference type="Proteomes" id="UP000006727">
    <property type="component" value="Chromosome 24"/>
</dbReference>
<dbReference type="EMBL" id="ABEU02000024">
    <property type="protein sequence ID" value="PNR28069.1"/>
    <property type="molecule type" value="Genomic_DNA"/>
</dbReference>
<keyword evidence="4" id="KW-1185">Reference proteome</keyword>
<dbReference type="InParanoid" id="A0A2K1IFL9"/>
<evidence type="ECO:0000313" key="2">
    <source>
        <dbReference type="EMBL" id="PNR28069.1"/>
    </source>
</evidence>
<accession>A0A2K1IFL9</accession>
<evidence type="ECO:0000313" key="4">
    <source>
        <dbReference type="Proteomes" id="UP000006727"/>
    </source>
</evidence>
<reference evidence="3" key="3">
    <citation type="submission" date="2020-12" db="UniProtKB">
        <authorList>
            <consortium name="EnsemblPlants"/>
        </authorList>
    </citation>
    <scope>IDENTIFICATION</scope>
</reference>
<sequence length="130" mass="14436">MLIQFGDSSPSATMKTQITNSTTTKFTLNEGNAGAFRAIAELGPYGHHKIDVNTNATYRTYMAATGSKDETVEISYDEILEFGTIVLVKDEKTGKFGCEFRNSRLKKPSWKEWFSKLKPDTKPKPGTSST</sequence>
<dbReference type="Pfam" id="PF24928">
    <property type="entry name" value="DUF7748"/>
    <property type="match status" value="1"/>
</dbReference>
<proteinExistence type="predicted"/>